<reference evidence="15 16" key="1">
    <citation type="journal article" date="2013" name="Genome Biol.">
        <title>Genome of Acanthamoeba castellanii highlights extensive lateral gene transfer and early evolution of tyrosine kinase signaling.</title>
        <authorList>
            <person name="Clarke M."/>
            <person name="Lohan A.J."/>
            <person name="Liu B."/>
            <person name="Lagkouvardos I."/>
            <person name="Roy S."/>
            <person name="Zafar N."/>
            <person name="Bertelli C."/>
            <person name="Schilde C."/>
            <person name="Kianianmomeni A."/>
            <person name="Burglin T.R."/>
            <person name="Frech C."/>
            <person name="Turcotte B."/>
            <person name="Kopec K.O."/>
            <person name="Synnott J.M."/>
            <person name="Choo C."/>
            <person name="Paponov I."/>
            <person name="Finkler A."/>
            <person name="Soon Heng Tan C."/>
            <person name="Hutchins A.P."/>
            <person name="Weinmeier T."/>
            <person name="Rattei T."/>
            <person name="Chu J.S."/>
            <person name="Gimenez G."/>
            <person name="Irimia M."/>
            <person name="Rigden D.J."/>
            <person name="Fitzpatrick D.A."/>
            <person name="Lorenzo-Morales J."/>
            <person name="Bateman A."/>
            <person name="Chiu C.H."/>
            <person name="Tang P."/>
            <person name="Hegemann P."/>
            <person name="Fromm H."/>
            <person name="Raoult D."/>
            <person name="Greub G."/>
            <person name="Miranda-Saavedra D."/>
            <person name="Chen N."/>
            <person name="Nash P."/>
            <person name="Ginger M.L."/>
            <person name="Horn M."/>
            <person name="Schaap P."/>
            <person name="Caler L."/>
            <person name="Loftus B."/>
        </authorList>
    </citation>
    <scope>NUCLEOTIDE SEQUENCE [LARGE SCALE GENOMIC DNA]</scope>
    <source>
        <strain evidence="15 16">Neff</strain>
    </source>
</reference>
<dbReference type="InterPro" id="IPR016177">
    <property type="entry name" value="DNA-bd_dom_sf"/>
</dbReference>
<feature type="compositionally biased region" description="Polar residues" evidence="12">
    <location>
        <begin position="512"/>
        <end position="528"/>
    </location>
</feature>
<accession>L8GK80</accession>
<feature type="compositionally biased region" description="Basic and acidic residues" evidence="12">
    <location>
        <begin position="340"/>
        <end position="360"/>
    </location>
</feature>
<keyword evidence="8 11" id="KW-0539">Nucleus</keyword>
<feature type="compositionally biased region" description="Basic and acidic residues" evidence="12">
    <location>
        <begin position="878"/>
        <end position="920"/>
    </location>
</feature>
<feature type="region of interest" description="Disordered" evidence="12">
    <location>
        <begin position="550"/>
        <end position="920"/>
    </location>
</feature>
<dbReference type="SUPFAM" id="SSF53335">
    <property type="entry name" value="S-adenosyl-L-methionine-dependent methyltransferases"/>
    <property type="match status" value="1"/>
</dbReference>
<dbReference type="Gene3D" id="3.40.50.150">
    <property type="entry name" value="Vaccinia Virus protein VP39"/>
    <property type="match status" value="1"/>
</dbReference>
<gene>
    <name evidence="15" type="ORF">ACA1_339920</name>
</gene>
<dbReference type="Proteomes" id="UP000011083">
    <property type="component" value="Unassembled WGS sequence"/>
</dbReference>
<keyword evidence="7 11" id="KW-0156">Chromatin regulator</keyword>
<organism evidence="15 16">
    <name type="scientific">Acanthamoeba castellanii (strain ATCC 30010 / Neff)</name>
    <dbReference type="NCBI Taxonomy" id="1257118"/>
    <lineage>
        <taxon>Eukaryota</taxon>
        <taxon>Amoebozoa</taxon>
        <taxon>Discosea</taxon>
        <taxon>Longamoebia</taxon>
        <taxon>Centramoebida</taxon>
        <taxon>Acanthamoebidae</taxon>
        <taxon>Acanthamoeba</taxon>
    </lineage>
</organism>
<dbReference type="OrthoDB" id="443402at2759"/>
<dbReference type="GeneID" id="14913778"/>
<evidence type="ECO:0000256" key="5">
    <source>
        <dbReference type="ARBA" id="ARBA00022679"/>
    </source>
</evidence>
<evidence type="ECO:0000256" key="7">
    <source>
        <dbReference type="ARBA" id="ARBA00022853"/>
    </source>
</evidence>
<dbReference type="GO" id="GO:0003677">
    <property type="term" value="F:DNA binding"/>
    <property type="evidence" value="ECO:0007669"/>
    <property type="project" value="InterPro"/>
</dbReference>
<keyword evidence="5 11" id="KW-0808">Transferase</keyword>
<comment type="miscellaneous">
    <text evidence="11">In contrast to other lysine histone methyltransferases, it does not contain a SET domain, suggesting the existence of another mechanism for methylation of lysine residues of histones.</text>
</comment>
<dbReference type="GO" id="GO:0006281">
    <property type="term" value="P:DNA repair"/>
    <property type="evidence" value="ECO:0007669"/>
    <property type="project" value="TreeGrafter"/>
</dbReference>
<feature type="domain" description="DOT1" evidence="14">
    <location>
        <begin position="1"/>
        <end position="246"/>
    </location>
</feature>
<comment type="similarity">
    <text evidence="11">Belongs to the class I-like SAM-binding methyltransferase superfamily. DOT1 family.</text>
</comment>
<dbReference type="VEuPathDB" id="AmoebaDB:ACA1_339920"/>
<dbReference type="KEGG" id="acan:ACA1_339920"/>
<feature type="compositionally biased region" description="Low complexity" evidence="12">
    <location>
        <begin position="371"/>
        <end position="386"/>
    </location>
</feature>
<feature type="compositionally biased region" description="Basic and acidic residues" evidence="12">
    <location>
        <begin position="775"/>
        <end position="812"/>
    </location>
</feature>
<keyword evidence="16" id="KW-1185">Reference proteome</keyword>
<comment type="function">
    <text evidence="11">Histone methyltransferase that specifically trimethylates histone H3 to form H3K79me3. This methylation is required for telomere silencing and for the pachytene checkpoint during the meiotic cell cycle by allowing the recruitment of RAD9 to double strand breaks. Nucleosomes are preferred as substrate compared to free histone.</text>
</comment>
<feature type="region of interest" description="Disordered" evidence="12">
    <location>
        <begin position="410"/>
        <end position="440"/>
    </location>
</feature>
<feature type="compositionally biased region" description="Acidic residues" evidence="12">
    <location>
        <begin position="843"/>
        <end position="861"/>
    </location>
</feature>
<comment type="subcellular location">
    <subcellularLocation>
        <location evidence="1 11">Nucleus</location>
    </subcellularLocation>
</comment>
<dbReference type="PANTHER" id="PTHR21451">
    <property type="entry name" value="HISTONE H3 METHYLTRANSFERASE"/>
    <property type="match status" value="1"/>
</dbReference>
<dbReference type="AlphaFoldDB" id="L8GK80"/>
<evidence type="ECO:0000256" key="10">
    <source>
        <dbReference type="ARBA" id="ARBA00047770"/>
    </source>
</evidence>
<evidence type="ECO:0000256" key="4">
    <source>
        <dbReference type="ARBA" id="ARBA00022603"/>
    </source>
</evidence>
<name>L8GK80_ACACF</name>
<evidence type="ECO:0000313" key="16">
    <source>
        <dbReference type="Proteomes" id="UP000011083"/>
    </source>
</evidence>
<feature type="domain" description="MBD" evidence="13">
    <location>
        <begin position="525"/>
        <end position="594"/>
    </location>
</feature>
<dbReference type="RefSeq" id="XP_004335257.1">
    <property type="nucleotide sequence ID" value="XM_004335209.1"/>
</dbReference>
<evidence type="ECO:0000256" key="11">
    <source>
        <dbReference type="RuleBase" id="RU271113"/>
    </source>
</evidence>
<dbReference type="PROSITE" id="PS50982">
    <property type="entry name" value="MBD"/>
    <property type="match status" value="1"/>
</dbReference>
<dbReference type="EMBL" id="KB008096">
    <property type="protein sequence ID" value="ELR13244.1"/>
    <property type="molecule type" value="Genomic_DNA"/>
</dbReference>
<evidence type="ECO:0000259" key="13">
    <source>
        <dbReference type="PROSITE" id="PS50982"/>
    </source>
</evidence>
<protein>
    <recommendedName>
        <fullName evidence="3 11">Histone-lysine N-methyltransferase, H3 lysine-79 specific</fullName>
        <ecNumber evidence="2 11">2.1.1.360</ecNumber>
    </recommendedName>
    <alternativeName>
        <fullName evidence="9 11">Histone H3-K79 methyltransferase</fullName>
    </alternativeName>
</protein>
<dbReference type="InterPro" id="IPR025789">
    <property type="entry name" value="DOT1_dom"/>
</dbReference>
<feature type="compositionally biased region" description="Basic and acidic residues" evidence="12">
    <location>
        <begin position="730"/>
        <end position="741"/>
    </location>
</feature>
<feature type="compositionally biased region" description="Basic residues" evidence="12">
    <location>
        <begin position="361"/>
        <end position="370"/>
    </location>
</feature>
<dbReference type="PROSITE" id="PS51569">
    <property type="entry name" value="DOT1"/>
    <property type="match status" value="1"/>
</dbReference>
<dbReference type="EC" id="2.1.1.360" evidence="2 11"/>
<dbReference type="GO" id="GO:0005634">
    <property type="term" value="C:nucleus"/>
    <property type="evidence" value="ECO:0007669"/>
    <property type="project" value="UniProtKB-SubCell"/>
</dbReference>
<evidence type="ECO:0000256" key="3">
    <source>
        <dbReference type="ARBA" id="ARBA00020987"/>
    </source>
</evidence>
<proteinExistence type="inferred from homology"/>
<evidence type="ECO:0000256" key="12">
    <source>
        <dbReference type="SAM" id="MobiDB-lite"/>
    </source>
</evidence>
<dbReference type="InterPro" id="IPR029063">
    <property type="entry name" value="SAM-dependent_MTases_sf"/>
</dbReference>
<dbReference type="InterPro" id="IPR001739">
    <property type="entry name" value="Methyl_CpG_DNA-bd"/>
</dbReference>
<evidence type="ECO:0000313" key="15">
    <source>
        <dbReference type="EMBL" id="ELR13244.1"/>
    </source>
</evidence>
<dbReference type="GO" id="GO:0032259">
    <property type="term" value="P:methylation"/>
    <property type="evidence" value="ECO:0007669"/>
    <property type="project" value="UniProtKB-KW"/>
</dbReference>
<feature type="region of interest" description="Disordered" evidence="12">
    <location>
        <begin position="478"/>
        <end position="537"/>
    </location>
</feature>
<dbReference type="STRING" id="1257118.L8GK80"/>
<evidence type="ECO:0000256" key="1">
    <source>
        <dbReference type="ARBA" id="ARBA00004123"/>
    </source>
</evidence>
<dbReference type="PANTHER" id="PTHR21451:SF0">
    <property type="entry name" value="HISTONE-LYSINE N-METHYLTRANSFERASE, H3 LYSINE-79 SPECIFIC"/>
    <property type="match status" value="1"/>
</dbReference>
<evidence type="ECO:0000259" key="14">
    <source>
        <dbReference type="PROSITE" id="PS51569"/>
    </source>
</evidence>
<feature type="compositionally biased region" description="Basic residues" evidence="12">
    <location>
        <begin position="413"/>
        <end position="423"/>
    </location>
</feature>
<dbReference type="InterPro" id="IPR030445">
    <property type="entry name" value="H3-K79_meTrfase"/>
</dbReference>
<sequence>MWEQVLELTPEYDPKILRRYAPASKEVYGEVNPVLVSDFIKALKLSSQDVLYDLGSGVGNVAAQTGCVAVGVEIRSELTSIGQALLKNYQTLLRRTHLLRGEVQLVCGDILSPEVDLSKATVVFLNNYCFPQHLEQSVLKKFKAGLKNGVRIITLKDFAPRFRPTSTRFVKSYCHLFKFPWLKCANLLASLELPLSMPSLTLRLRYGLYFRCRSSPDAVSWTDKSVEYFIYQVDRNNLARQKAFKEAAKKGLRLSDNLVCSLKDGEIVVEAAVPPPAAKGKGNESEENSDVEIGALMQAEFRGDSAKHLLHVLRGGHALTQMLKSLGCDTAKLEASNQRAGEKLKEAELNGDLDRADGARPRKAARKGQHSRSSAASSASSSTSPAVVLVATDDSFEELMERFTTWQAETRKKDGKRGRKAKRSKPEDQRETPVTLAALNDELKRWEKEVKLSKKRSTPHNVSTSGGSEWKALAADYAKWKRQHDTRQHSSSPSLAPDDPKTEEAAAVAEPSKSSSLWDQAPPTTGSTPVMEYSLPPGWVRKIRCEPGGRRRYKFISPTGRVFVSLKSAREHIDEERISRKRSEDTSDSSPATTPPTPRRYAKRRSEELRQLATAPNKKQRETKEEKEEEEKEEKHDDDNGDKDEDGATSKDGNSSMEAKANEEVEAGERRQGHYTPNNANDQLPEGWRRRKRGRYWTYTSPDGTLYRSRKQALLAVNSQSGVQIDSEEQQQREESEKKGEEDENKEVGQAAPDEGCVQTTTKRRLARRSAPAALERKRKQDMQREVEAKEAQEERSREASDTREDRCDRANIRRRVSNPGRGSSSSSSSSRETDKNVINISDGEEEKEEEEEKEKEEEEEKKEAEEEKRPQKKSRRQRELDRLRGWDQWREDEQKRKEELQRRIRERRSSSSTRSGDDN</sequence>
<evidence type="ECO:0000256" key="9">
    <source>
        <dbReference type="ARBA" id="ARBA00029821"/>
    </source>
</evidence>
<feature type="region of interest" description="Disordered" evidence="12">
    <location>
        <begin position="339"/>
        <end position="386"/>
    </location>
</feature>
<dbReference type="GO" id="GO:0000077">
    <property type="term" value="P:DNA damage checkpoint signaling"/>
    <property type="evidence" value="ECO:0007669"/>
    <property type="project" value="TreeGrafter"/>
</dbReference>
<feature type="compositionally biased region" description="Basic and acidic residues" evidence="12">
    <location>
        <begin position="660"/>
        <end position="672"/>
    </location>
</feature>
<dbReference type="OMA" id="PQERYHE"/>
<evidence type="ECO:0000256" key="6">
    <source>
        <dbReference type="ARBA" id="ARBA00022691"/>
    </source>
</evidence>
<dbReference type="GO" id="GO:0140956">
    <property type="term" value="F:histone H3K79 trimethyltransferase activity"/>
    <property type="evidence" value="ECO:0007669"/>
    <property type="project" value="UniProtKB-EC"/>
</dbReference>
<evidence type="ECO:0000256" key="8">
    <source>
        <dbReference type="ARBA" id="ARBA00023242"/>
    </source>
</evidence>
<comment type="catalytic activity">
    <reaction evidence="10 11">
        <text>L-lysyl(79)-[histone H3] + 3 S-adenosyl-L-methionine = N(6),N(6),N(6)-trimethyl-L-lysyl(79)-[histone H3] + 3 S-adenosyl-L-homocysteine + 3 H(+)</text>
        <dbReference type="Rhea" id="RHEA:60328"/>
        <dbReference type="Rhea" id="RHEA-COMP:15549"/>
        <dbReference type="Rhea" id="RHEA-COMP:15552"/>
        <dbReference type="ChEBI" id="CHEBI:15378"/>
        <dbReference type="ChEBI" id="CHEBI:29969"/>
        <dbReference type="ChEBI" id="CHEBI:57856"/>
        <dbReference type="ChEBI" id="CHEBI:59789"/>
        <dbReference type="ChEBI" id="CHEBI:61961"/>
        <dbReference type="EC" id="2.1.1.360"/>
    </reaction>
</comment>
<dbReference type="SUPFAM" id="SSF54171">
    <property type="entry name" value="DNA-binding domain"/>
    <property type="match status" value="1"/>
</dbReference>
<dbReference type="Pfam" id="PF08123">
    <property type="entry name" value="DOT1"/>
    <property type="match status" value="1"/>
</dbReference>
<keyword evidence="4 11" id="KW-0489">Methyltransferase</keyword>
<feature type="compositionally biased region" description="Basic and acidic residues" evidence="12">
    <location>
        <begin position="568"/>
        <end position="585"/>
    </location>
</feature>
<evidence type="ECO:0000256" key="2">
    <source>
        <dbReference type="ARBA" id="ARBA00012190"/>
    </source>
</evidence>
<keyword evidence="6 11" id="KW-0949">S-adenosyl-L-methionine</keyword>